<evidence type="ECO:0000256" key="2">
    <source>
        <dbReference type="ARBA" id="ARBA00006337"/>
    </source>
</evidence>
<dbReference type="CDD" id="cd04590">
    <property type="entry name" value="CBS_pair_CorC_HlyC_assoc"/>
    <property type="match status" value="1"/>
</dbReference>
<dbReference type="InterPro" id="IPR044751">
    <property type="entry name" value="Ion_transp-like_CBS"/>
</dbReference>
<dbReference type="PROSITE" id="PS51846">
    <property type="entry name" value="CNNM"/>
    <property type="match status" value="1"/>
</dbReference>
<keyword evidence="3" id="KW-1003">Cell membrane</keyword>
<dbReference type="PROSITE" id="PS51371">
    <property type="entry name" value="CBS"/>
    <property type="match status" value="2"/>
</dbReference>
<keyword evidence="7 9" id="KW-0129">CBS domain</keyword>
<dbReference type="SMART" id="SM01091">
    <property type="entry name" value="CorC_HlyC"/>
    <property type="match status" value="1"/>
</dbReference>
<feature type="domain" description="CBS" evidence="12">
    <location>
        <begin position="293"/>
        <end position="353"/>
    </location>
</feature>
<feature type="transmembrane region" description="Helical" evidence="11">
    <location>
        <begin position="6"/>
        <end position="30"/>
    </location>
</feature>
<accession>A0AAU7DX27</accession>
<keyword evidence="5" id="KW-0677">Repeat</keyword>
<evidence type="ECO:0000256" key="9">
    <source>
        <dbReference type="PROSITE-ProRule" id="PRU00703"/>
    </source>
</evidence>
<proteinExistence type="inferred from homology"/>
<evidence type="ECO:0000256" key="3">
    <source>
        <dbReference type="ARBA" id="ARBA00022475"/>
    </source>
</evidence>
<reference evidence="14" key="1">
    <citation type="submission" date="2024-02" db="EMBL/GenBank/DDBJ databases">
        <title>Tomenella chthoni gen. nov. sp. nov., a member of the family Jonesiaceae isolated from bat guano.</title>
        <authorList>
            <person name="Miller S.L."/>
            <person name="King J."/>
            <person name="Sankaranarayanan K."/>
            <person name="Lawson P.A."/>
        </authorList>
    </citation>
    <scope>NUCLEOTIDE SEQUENCE</scope>
    <source>
        <strain evidence="14">BS-20</strain>
    </source>
</reference>
<dbReference type="InterPro" id="IPR016169">
    <property type="entry name" value="FAD-bd_PCMH_sub2"/>
</dbReference>
<dbReference type="InterPro" id="IPR051676">
    <property type="entry name" value="UPF0053_domain"/>
</dbReference>
<organism evidence="14">
    <name type="scientific">Jonesiaceae bacterium BS-20</name>
    <dbReference type="NCBI Taxonomy" id="3120821"/>
    <lineage>
        <taxon>Bacteria</taxon>
        <taxon>Bacillati</taxon>
        <taxon>Actinomycetota</taxon>
        <taxon>Actinomycetes</taxon>
        <taxon>Micrococcales</taxon>
        <taxon>Jonesiaceae</taxon>
    </lineage>
</organism>
<feature type="transmembrane region" description="Helical" evidence="11">
    <location>
        <begin position="105"/>
        <end position="127"/>
    </location>
</feature>
<evidence type="ECO:0000256" key="4">
    <source>
        <dbReference type="ARBA" id="ARBA00022692"/>
    </source>
</evidence>
<comment type="subcellular location">
    <subcellularLocation>
        <location evidence="1">Cell membrane</location>
        <topology evidence="1">Multi-pass membrane protein</topology>
    </subcellularLocation>
</comment>
<evidence type="ECO:0000313" key="14">
    <source>
        <dbReference type="EMBL" id="XBH22046.1"/>
    </source>
</evidence>
<evidence type="ECO:0000256" key="11">
    <source>
        <dbReference type="SAM" id="Phobius"/>
    </source>
</evidence>
<dbReference type="SUPFAM" id="SSF56176">
    <property type="entry name" value="FAD-binding/transporter-associated domain-like"/>
    <property type="match status" value="1"/>
</dbReference>
<evidence type="ECO:0000256" key="1">
    <source>
        <dbReference type="ARBA" id="ARBA00004651"/>
    </source>
</evidence>
<dbReference type="InterPro" id="IPR046342">
    <property type="entry name" value="CBS_dom_sf"/>
</dbReference>
<sequence length="447" mass="47749">MSDWISVLIGVILTAGTAVFVASEFALVTIDPATAKDLHKDPEGAVKKVGWRTRSLRHSLKHLSTELSSSQVGITITTILLGYTAQPALVRIFSGWLGETGLATATASVVAGTVAFILVNAFSMVFGELIPKNFALSAPMGTAMIAVPIQAIFTKIARPVIVVLNNSANAVLHKMGIEPKEELSGARSATELAFLVKRSAELGTLDSSVATLITNAVDFEELTAVDVMTDRTRMVVINRDFSAQDVINTAHSSGHSRFPLIGESRDEILGLVHLRKAIAVPFEKRAEVPAAALLVDAPQVPETVRLGPLLVQLREFGMQFAIVVDEYGGTSGVVTLEDVVEELVGDVADEHDARRGGVLKASDGTWAVPGDLRPDELEDRIDVDLPEDPDYETLGGLVMKELGRIPSVGDTVTATDSTGQTTVTLTVESMDGRRVERLRVAVEAAHE</sequence>
<dbReference type="InterPro" id="IPR000644">
    <property type="entry name" value="CBS_dom"/>
</dbReference>
<dbReference type="InterPro" id="IPR036318">
    <property type="entry name" value="FAD-bd_PCMH-like_sf"/>
</dbReference>
<dbReference type="Gene3D" id="3.30.465.10">
    <property type="match status" value="1"/>
</dbReference>
<evidence type="ECO:0000256" key="6">
    <source>
        <dbReference type="ARBA" id="ARBA00022989"/>
    </source>
</evidence>
<feature type="domain" description="CNNM transmembrane" evidence="13">
    <location>
        <begin position="1"/>
        <end position="209"/>
    </location>
</feature>
<keyword evidence="4 10" id="KW-0812">Transmembrane</keyword>
<feature type="transmembrane region" description="Helical" evidence="11">
    <location>
        <begin position="67"/>
        <end position="85"/>
    </location>
</feature>
<gene>
    <name evidence="14" type="ORF">V5R04_02105</name>
</gene>
<comment type="similarity">
    <text evidence="2">Belongs to the UPF0053 family.</text>
</comment>
<protein>
    <submittedName>
        <fullName evidence="14">Hemolysin family protein</fullName>
    </submittedName>
</protein>
<name>A0AAU7DX27_9MICO</name>
<dbReference type="Pfam" id="PF01595">
    <property type="entry name" value="CNNM"/>
    <property type="match status" value="1"/>
</dbReference>
<dbReference type="PANTHER" id="PTHR43099">
    <property type="entry name" value="UPF0053 PROTEIN YRKA"/>
    <property type="match status" value="1"/>
</dbReference>
<evidence type="ECO:0000256" key="10">
    <source>
        <dbReference type="PROSITE-ProRule" id="PRU01193"/>
    </source>
</evidence>
<dbReference type="Pfam" id="PF00571">
    <property type="entry name" value="CBS"/>
    <property type="match status" value="1"/>
</dbReference>
<evidence type="ECO:0000259" key="12">
    <source>
        <dbReference type="PROSITE" id="PS51371"/>
    </source>
</evidence>
<keyword evidence="8 10" id="KW-0472">Membrane</keyword>
<dbReference type="Pfam" id="PF03471">
    <property type="entry name" value="CorC_HlyC"/>
    <property type="match status" value="1"/>
</dbReference>
<dbReference type="AlphaFoldDB" id="A0AAU7DX27"/>
<dbReference type="Gene3D" id="3.10.580.10">
    <property type="entry name" value="CBS-domain"/>
    <property type="match status" value="1"/>
</dbReference>
<dbReference type="InterPro" id="IPR005170">
    <property type="entry name" value="Transptr-assoc_dom"/>
</dbReference>
<dbReference type="EMBL" id="CP146203">
    <property type="protein sequence ID" value="XBH22046.1"/>
    <property type="molecule type" value="Genomic_DNA"/>
</dbReference>
<dbReference type="GO" id="GO:0050660">
    <property type="term" value="F:flavin adenine dinucleotide binding"/>
    <property type="evidence" value="ECO:0007669"/>
    <property type="project" value="InterPro"/>
</dbReference>
<evidence type="ECO:0000256" key="8">
    <source>
        <dbReference type="ARBA" id="ARBA00023136"/>
    </source>
</evidence>
<evidence type="ECO:0000259" key="13">
    <source>
        <dbReference type="PROSITE" id="PS51846"/>
    </source>
</evidence>
<feature type="domain" description="CBS" evidence="12">
    <location>
        <begin position="228"/>
        <end position="287"/>
    </location>
</feature>
<dbReference type="SUPFAM" id="SSF54631">
    <property type="entry name" value="CBS-domain pair"/>
    <property type="match status" value="1"/>
</dbReference>
<keyword evidence="6 10" id="KW-1133">Transmembrane helix</keyword>
<evidence type="ECO:0000256" key="5">
    <source>
        <dbReference type="ARBA" id="ARBA00022737"/>
    </source>
</evidence>
<dbReference type="InterPro" id="IPR002550">
    <property type="entry name" value="CNNM"/>
</dbReference>
<evidence type="ECO:0000256" key="7">
    <source>
        <dbReference type="ARBA" id="ARBA00023122"/>
    </source>
</evidence>
<dbReference type="GO" id="GO:0005886">
    <property type="term" value="C:plasma membrane"/>
    <property type="evidence" value="ECO:0007669"/>
    <property type="project" value="UniProtKB-SubCell"/>
</dbReference>
<dbReference type="PANTHER" id="PTHR43099:SF6">
    <property type="entry name" value="UPF0053 PROTEIN RV1842C"/>
    <property type="match status" value="1"/>
</dbReference>